<comment type="cofactor">
    <cofactor evidence="1">
        <name>[3Fe-4S] cluster</name>
        <dbReference type="ChEBI" id="CHEBI:21137"/>
    </cofactor>
</comment>
<evidence type="ECO:0000256" key="1">
    <source>
        <dbReference type="ARBA" id="ARBA00001927"/>
    </source>
</evidence>
<evidence type="ECO:0000256" key="7">
    <source>
        <dbReference type="ARBA" id="ARBA00023291"/>
    </source>
</evidence>
<accession>A0A931IJA9</accession>
<dbReference type="InterPro" id="IPR051269">
    <property type="entry name" value="Fe-S_cluster_ET"/>
</dbReference>
<dbReference type="GO" id="GO:0046872">
    <property type="term" value="F:metal ion binding"/>
    <property type="evidence" value="ECO:0007669"/>
    <property type="project" value="UniProtKB-KW"/>
</dbReference>
<dbReference type="Pfam" id="PF13459">
    <property type="entry name" value="Fer4_15"/>
    <property type="match status" value="1"/>
</dbReference>
<sequence length="80" mass="8163">MADAPARLVVDRDACAGHGMCYGIAPSLVEPDEQGDPVVLVDPISPAQSADAETAVSVCPERALSLVSASPPFDPEGSSR</sequence>
<evidence type="ECO:0000313" key="8">
    <source>
        <dbReference type="EMBL" id="MBH0781037.1"/>
    </source>
</evidence>
<evidence type="ECO:0000256" key="3">
    <source>
        <dbReference type="ARBA" id="ARBA00022723"/>
    </source>
</evidence>
<reference evidence="8" key="1">
    <citation type="submission" date="2020-11" db="EMBL/GenBank/DDBJ databases">
        <title>Nocardia NEAU-351.nov., a novel actinomycete isolated from the cow dung.</title>
        <authorList>
            <person name="Zhang X."/>
        </authorList>
    </citation>
    <scope>NUCLEOTIDE SEQUENCE</scope>
    <source>
        <strain evidence="8">NEAU-351</strain>
    </source>
</reference>
<keyword evidence="6" id="KW-0411">Iron-sulfur</keyword>
<dbReference type="RefSeq" id="WP_196153341.1">
    <property type="nucleotide sequence ID" value="NZ_JADMLG010000020.1"/>
</dbReference>
<evidence type="ECO:0000256" key="4">
    <source>
        <dbReference type="ARBA" id="ARBA00022982"/>
    </source>
</evidence>
<keyword evidence="3" id="KW-0479">Metal-binding</keyword>
<evidence type="ECO:0000256" key="2">
    <source>
        <dbReference type="ARBA" id="ARBA00022448"/>
    </source>
</evidence>
<dbReference type="EMBL" id="JADMLG010000020">
    <property type="protein sequence ID" value="MBH0781037.1"/>
    <property type="molecule type" value="Genomic_DNA"/>
</dbReference>
<proteinExistence type="predicted"/>
<protein>
    <submittedName>
        <fullName evidence="8">Ferredoxin</fullName>
    </submittedName>
</protein>
<dbReference type="GO" id="GO:0051538">
    <property type="term" value="F:3 iron, 4 sulfur cluster binding"/>
    <property type="evidence" value="ECO:0007669"/>
    <property type="project" value="UniProtKB-KW"/>
</dbReference>
<keyword evidence="4" id="KW-0249">Electron transport</keyword>
<dbReference type="Proteomes" id="UP000655751">
    <property type="component" value="Unassembled WGS sequence"/>
</dbReference>
<dbReference type="PANTHER" id="PTHR36923">
    <property type="entry name" value="FERREDOXIN"/>
    <property type="match status" value="1"/>
</dbReference>
<keyword evidence="9" id="KW-1185">Reference proteome</keyword>
<gene>
    <name evidence="8" type="ORF">IT779_32670</name>
</gene>
<keyword evidence="5" id="KW-0408">Iron</keyword>
<name>A0A931IJA9_9NOCA</name>
<dbReference type="PANTHER" id="PTHR36923:SF3">
    <property type="entry name" value="FERREDOXIN"/>
    <property type="match status" value="1"/>
</dbReference>
<evidence type="ECO:0000256" key="6">
    <source>
        <dbReference type="ARBA" id="ARBA00023014"/>
    </source>
</evidence>
<dbReference type="Gene3D" id="3.30.70.20">
    <property type="match status" value="1"/>
</dbReference>
<evidence type="ECO:0000256" key="5">
    <source>
        <dbReference type="ARBA" id="ARBA00023004"/>
    </source>
</evidence>
<keyword evidence="7" id="KW-0003">3Fe-4S</keyword>
<dbReference type="SUPFAM" id="SSF54862">
    <property type="entry name" value="4Fe-4S ferredoxins"/>
    <property type="match status" value="1"/>
</dbReference>
<organism evidence="8 9">
    <name type="scientific">Nocardia bovistercoris</name>
    <dbReference type="NCBI Taxonomy" id="2785916"/>
    <lineage>
        <taxon>Bacteria</taxon>
        <taxon>Bacillati</taxon>
        <taxon>Actinomycetota</taxon>
        <taxon>Actinomycetes</taxon>
        <taxon>Mycobacteriales</taxon>
        <taxon>Nocardiaceae</taxon>
        <taxon>Nocardia</taxon>
    </lineage>
</organism>
<keyword evidence="2" id="KW-0813">Transport</keyword>
<dbReference type="AlphaFoldDB" id="A0A931IJA9"/>
<evidence type="ECO:0000313" key="9">
    <source>
        <dbReference type="Proteomes" id="UP000655751"/>
    </source>
</evidence>
<comment type="caution">
    <text evidence="8">The sequence shown here is derived from an EMBL/GenBank/DDBJ whole genome shotgun (WGS) entry which is preliminary data.</text>
</comment>